<dbReference type="PANTHER" id="PTHR33990">
    <property type="entry name" value="PROTEIN YJDN-RELATED"/>
    <property type="match status" value="1"/>
</dbReference>
<dbReference type="Pfam" id="PF00903">
    <property type="entry name" value="Glyoxalase"/>
    <property type="match status" value="1"/>
</dbReference>
<dbReference type="Proteomes" id="UP001589813">
    <property type="component" value="Unassembled WGS sequence"/>
</dbReference>
<name>A0ABV6B8U1_9GAMM</name>
<dbReference type="SUPFAM" id="SSF54593">
    <property type="entry name" value="Glyoxalase/Bleomycin resistance protein/Dihydroxybiphenyl dioxygenase"/>
    <property type="match status" value="1"/>
</dbReference>
<evidence type="ECO:0000313" key="2">
    <source>
        <dbReference type="EMBL" id="MFC0047281.1"/>
    </source>
</evidence>
<dbReference type="EMBL" id="JBHLXP010000001">
    <property type="protein sequence ID" value="MFC0047281.1"/>
    <property type="molecule type" value="Genomic_DNA"/>
</dbReference>
<proteinExistence type="predicted"/>
<evidence type="ECO:0000259" key="1">
    <source>
        <dbReference type="Pfam" id="PF00903"/>
    </source>
</evidence>
<dbReference type="Gene3D" id="3.10.180.10">
    <property type="entry name" value="2,3-Dihydroxybiphenyl 1,2-Dioxygenase, domain 1"/>
    <property type="match status" value="1"/>
</dbReference>
<evidence type="ECO:0000313" key="3">
    <source>
        <dbReference type="Proteomes" id="UP001589813"/>
    </source>
</evidence>
<sequence length="132" mass="14372">MQISTYLLFDGQCAAAFAFYQQVFGGELQLTTVGDSPMQQAFPPALHARVVHARLTSPLIDIAASDWLHPTEQPQPGNLMCLYVSGGSAEETTRLFQQLSAGATVTDPLTQHPFGLYGALNDAFGVRWMFHA</sequence>
<organism evidence="2 3">
    <name type="scientific">Rheinheimera tilapiae</name>
    <dbReference type="NCBI Taxonomy" id="875043"/>
    <lineage>
        <taxon>Bacteria</taxon>
        <taxon>Pseudomonadati</taxon>
        <taxon>Pseudomonadota</taxon>
        <taxon>Gammaproteobacteria</taxon>
        <taxon>Chromatiales</taxon>
        <taxon>Chromatiaceae</taxon>
        <taxon>Rheinheimera</taxon>
    </lineage>
</organism>
<dbReference type="RefSeq" id="WP_377240425.1">
    <property type="nucleotide sequence ID" value="NZ_JBHLXP010000001.1"/>
</dbReference>
<reference evidence="2 3" key="1">
    <citation type="submission" date="2024-09" db="EMBL/GenBank/DDBJ databases">
        <authorList>
            <person name="Sun Q."/>
            <person name="Mori K."/>
        </authorList>
    </citation>
    <scope>NUCLEOTIDE SEQUENCE [LARGE SCALE GENOMIC DNA]</scope>
    <source>
        <strain evidence="2 3">KCTC 23315</strain>
    </source>
</reference>
<dbReference type="InterPro" id="IPR004360">
    <property type="entry name" value="Glyas_Fos-R_dOase_dom"/>
</dbReference>
<comment type="caution">
    <text evidence="2">The sequence shown here is derived from an EMBL/GenBank/DDBJ whole genome shotgun (WGS) entry which is preliminary data.</text>
</comment>
<dbReference type="PANTHER" id="PTHR33990:SF1">
    <property type="entry name" value="PROTEIN YJDN"/>
    <property type="match status" value="1"/>
</dbReference>
<protein>
    <submittedName>
        <fullName evidence="2">VOC family protein</fullName>
    </submittedName>
</protein>
<dbReference type="CDD" id="cd06588">
    <property type="entry name" value="PhnB_like"/>
    <property type="match status" value="1"/>
</dbReference>
<feature type="domain" description="Glyoxalase/fosfomycin resistance/dioxygenase" evidence="1">
    <location>
        <begin position="3"/>
        <end position="130"/>
    </location>
</feature>
<dbReference type="InterPro" id="IPR029068">
    <property type="entry name" value="Glyas_Bleomycin-R_OHBP_Dase"/>
</dbReference>
<keyword evidence="3" id="KW-1185">Reference proteome</keyword>
<accession>A0ABV6B8U1</accession>
<gene>
    <name evidence="2" type="ORF">ACFFJP_03125</name>
</gene>
<dbReference type="InterPro" id="IPR028973">
    <property type="entry name" value="PhnB-like"/>
</dbReference>